<keyword evidence="3" id="KW-1005">Bacterial flagellum biogenesis</keyword>
<proteinExistence type="predicted"/>
<dbReference type="EMBL" id="JAJHNU010000003">
    <property type="protein sequence ID" value="MDN4122057.1"/>
    <property type="molecule type" value="Genomic_DNA"/>
</dbReference>
<keyword evidence="4" id="KW-0143">Chaperone</keyword>
<gene>
    <name evidence="6" type="ORF">LMS43_12230</name>
</gene>
<keyword evidence="2" id="KW-0963">Cytoplasm</keyword>
<accession>A0ABT8ELH9</accession>
<comment type="caution">
    <text evidence="6">The sequence shown here is derived from an EMBL/GenBank/DDBJ whole genome shotgun (WGS) entry which is preliminary data.</text>
</comment>
<organism evidence="6 7">
    <name type="scientific">Alcaligenes endophyticus</name>
    <dbReference type="NCBI Taxonomy" id="1929088"/>
    <lineage>
        <taxon>Bacteria</taxon>
        <taxon>Pseudomonadati</taxon>
        <taxon>Pseudomonadota</taxon>
        <taxon>Betaproteobacteria</taxon>
        <taxon>Burkholderiales</taxon>
        <taxon>Alcaligenaceae</taxon>
        <taxon>Alcaligenes</taxon>
    </lineage>
</organism>
<evidence type="ECO:0000313" key="6">
    <source>
        <dbReference type="EMBL" id="MDN4122057.1"/>
    </source>
</evidence>
<evidence type="ECO:0000256" key="2">
    <source>
        <dbReference type="ARBA" id="ARBA00022490"/>
    </source>
</evidence>
<dbReference type="RefSeq" id="WP_266122939.1">
    <property type="nucleotide sequence ID" value="NZ_JAJHNU010000003.1"/>
</dbReference>
<evidence type="ECO:0000256" key="3">
    <source>
        <dbReference type="ARBA" id="ARBA00022795"/>
    </source>
</evidence>
<name>A0ABT8ELH9_9BURK</name>
<dbReference type="Proteomes" id="UP001168613">
    <property type="component" value="Unassembled WGS sequence"/>
</dbReference>
<dbReference type="InterPro" id="IPR008622">
    <property type="entry name" value="FliT"/>
</dbReference>
<comment type="subcellular location">
    <subcellularLocation>
        <location evidence="1">Cytoplasm</location>
        <location evidence="1">Cytosol</location>
    </subcellularLocation>
</comment>
<dbReference type="Gene3D" id="1.20.58.380">
    <property type="entry name" value="Flagellar protein flit"/>
    <property type="match status" value="1"/>
</dbReference>
<evidence type="ECO:0000256" key="1">
    <source>
        <dbReference type="ARBA" id="ARBA00004514"/>
    </source>
</evidence>
<sequence length="112" mass="12954">MSHPSNPVLEQYQLIAHITRNMLQLAQNNQWPEVMTQCESYIQAVHGLKQMDTLSLQDRQARRELLTRILADDAAIRNLATPEMGRLAHLMGNMKRQQNVLETYYTSHKVPV</sequence>
<dbReference type="Pfam" id="PF05400">
    <property type="entry name" value="FliT"/>
    <property type="match status" value="1"/>
</dbReference>
<keyword evidence="6" id="KW-0969">Cilium</keyword>
<evidence type="ECO:0000256" key="4">
    <source>
        <dbReference type="ARBA" id="ARBA00023186"/>
    </source>
</evidence>
<protein>
    <recommendedName>
        <fullName evidence="5">Flagellar protein FliT</fullName>
    </recommendedName>
</protein>
<keyword evidence="6" id="KW-0282">Flagellum</keyword>
<keyword evidence="6" id="KW-0966">Cell projection</keyword>
<keyword evidence="7" id="KW-1185">Reference proteome</keyword>
<evidence type="ECO:0000256" key="5">
    <source>
        <dbReference type="ARBA" id="ARBA00093797"/>
    </source>
</evidence>
<evidence type="ECO:0000313" key="7">
    <source>
        <dbReference type="Proteomes" id="UP001168613"/>
    </source>
</evidence>
<reference evidence="6" key="1">
    <citation type="submission" date="2021-11" db="EMBL/GenBank/DDBJ databases">
        <title>Draft genome sequence of Alcaligenes endophyticus type strain CCUG 75668T.</title>
        <authorList>
            <person name="Salva-Serra F."/>
            <person name="Duran R.E."/>
            <person name="Seeger M."/>
            <person name="Moore E.R.B."/>
            <person name="Jaen-Luchoro D."/>
        </authorList>
    </citation>
    <scope>NUCLEOTIDE SEQUENCE</scope>
    <source>
        <strain evidence="6">CCUG 75668</strain>
    </source>
</reference>